<evidence type="ECO:0000259" key="1">
    <source>
        <dbReference type="Pfam" id="PF13349"/>
    </source>
</evidence>
<reference evidence="2 3" key="1">
    <citation type="submission" date="2017-04" db="EMBL/GenBank/DDBJ databases">
        <title>Weissella cibaria strain m2 complete genome.</title>
        <authorList>
            <person name="Pan Q."/>
            <person name="Tan M."/>
            <person name="Yao F."/>
            <person name="Su S."/>
        </authorList>
    </citation>
    <scope>NUCLEOTIDE SEQUENCE [LARGE SCALE GENOMIC DNA]</scope>
    <source>
        <strain evidence="2 3">M2</strain>
    </source>
</reference>
<dbReference type="AlphaFoldDB" id="A0A2S1KQJ2"/>
<feature type="domain" description="DUF4097" evidence="1">
    <location>
        <begin position="57"/>
        <end position="237"/>
    </location>
</feature>
<accession>A0A2S1KQJ2</accession>
<sequence>MMKLKHALIIGGVGMAIGGVMMAGSYMSGANLNVAWHDGPKVVKIKHINKTFAGQDIKQLRVTNDNNYVEIKRGAEWRVKMTTINANMSTQLRDGVLTVHATDQDNVMMTMSYDPAVTITVPDGVKLDKLDLTSENGGIAVKGLAVTQSLLRNDNGGIRLENVTGDTVKSEADNGATRLQNVTLKSAHITTDNGQVKLNNTTLTETSNVTAENGQVVLQGVTAPGMAIKTDSGYLTAQGFDLPAGAKDYQTGDQNKALHVQTTNGMIQLKK</sequence>
<gene>
    <name evidence="2" type="ORF">B6254_0837</name>
</gene>
<evidence type="ECO:0000313" key="2">
    <source>
        <dbReference type="EMBL" id="AWF95244.1"/>
    </source>
</evidence>
<dbReference type="Proteomes" id="UP000244870">
    <property type="component" value="Chromosome"/>
</dbReference>
<organism evidence="2 3">
    <name type="scientific">Weissella cibaria</name>
    <dbReference type="NCBI Taxonomy" id="137591"/>
    <lineage>
        <taxon>Bacteria</taxon>
        <taxon>Bacillati</taxon>
        <taxon>Bacillota</taxon>
        <taxon>Bacilli</taxon>
        <taxon>Lactobacillales</taxon>
        <taxon>Lactobacillaceae</taxon>
        <taxon>Weissella</taxon>
    </lineage>
</organism>
<dbReference type="InterPro" id="IPR025164">
    <property type="entry name" value="Toastrack_DUF4097"/>
</dbReference>
<evidence type="ECO:0000313" key="3">
    <source>
        <dbReference type="Proteomes" id="UP000244870"/>
    </source>
</evidence>
<proteinExistence type="predicted"/>
<name>A0A2S1KQJ2_9LACO</name>
<dbReference type="Pfam" id="PF13349">
    <property type="entry name" value="DUF4097"/>
    <property type="match status" value="1"/>
</dbReference>
<protein>
    <recommendedName>
        <fullName evidence="1">DUF4097 domain-containing protein</fullName>
    </recommendedName>
</protein>
<dbReference type="EMBL" id="CP020928">
    <property type="protein sequence ID" value="AWF95244.1"/>
    <property type="molecule type" value="Genomic_DNA"/>
</dbReference>